<comment type="similarity">
    <text evidence="1">Belongs to the universal stress protein A family.</text>
</comment>
<gene>
    <name evidence="3" type="ORF">Poly51_38690</name>
</gene>
<feature type="domain" description="UspA" evidence="2">
    <location>
        <begin position="2"/>
        <end position="137"/>
    </location>
</feature>
<dbReference type="Proteomes" id="UP000318288">
    <property type="component" value="Unassembled WGS sequence"/>
</dbReference>
<name>A0A5C6ER99_9BACT</name>
<dbReference type="EMBL" id="SJPW01000005">
    <property type="protein sequence ID" value="TWU50577.1"/>
    <property type="molecule type" value="Genomic_DNA"/>
</dbReference>
<evidence type="ECO:0000259" key="2">
    <source>
        <dbReference type="Pfam" id="PF00582"/>
    </source>
</evidence>
<proteinExistence type="inferred from homology"/>
<dbReference type="PRINTS" id="PR01438">
    <property type="entry name" value="UNVRSLSTRESS"/>
</dbReference>
<dbReference type="Gene3D" id="3.40.50.620">
    <property type="entry name" value="HUPs"/>
    <property type="match status" value="2"/>
</dbReference>
<dbReference type="InterPro" id="IPR051688">
    <property type="entry name" value="USP_A"/>
</dbReference>
<sequence length="306" mass="32848">MKILLPTDGSQPASDAVDLVKTLAQNRDIDVVVLTVSYDPAHYSMQPWVTEWTEQENLRTKAILEAAETSLKDVCKSVTLVHGSGATVPCILDKAMSLKPDLIVLGAKGHSAVRRVLLGSVSDSIATSATCSVVVVRSKPESGSGIQRIVLGFDQSIASREAVAELTQWNLPRDRQIDVISVVPQPYDYADEGYIGVPITVDPKQVDRLDEAAERMASQIAEHFPHTNAKTPVAAHVGEAIVQAAEDDDAGLIVVGDTGHSLLGQLMLGSTSKYVLRHAPCSVWISRHHWTSDVEAEEVSDAVAAS</sequence>
<dbReference type="OrthoDB" id="6368426at2"/>
<comment type="caution">
    <text evidence="3">The sequence shown here is derived from an EMBL/GenBank/DDBJ whole genome shotgun (WGS) entry which is preliminary data.</text>
</comment>
<protein>
    <submittedName>
        <fullName evidence="3">Putative universal stress protein</fullName>
    </submittedName>
</protein>
<evidence type="ECO:0000313" key="3">
    <source>
        <dbReference type="EMBL" id="TWU50577.1"/>
    </source>
</evidence>
<dbReference type="PANTHER" id="PTHR43010:SF1">
    <property type="entry name" value="USPA DOMAIN-CONTAINING PROTEIN"/>
    <property type="match status" value="1"/>
</dbReference>
<dbReference type="InterPro" id="IPR014729">
    <property type="entry name" value="Rossmann-like_a/b/a_fold"/>
</dbReference>
<dbReference type="RefSeq" id="WP_146459300.1">
    <property type="nucleotide sequence ID" value="NZ_SJPW01000005.1"/>
</dbReference>
<dbReference type="AlphaFoldDB" id="A0A5C6ER99"/>
<evidence type="ECO:0000256" key="1">
    <source>
        <dbReference type="ARBA" id="ARBA00008791"/>
    </source>
</evidence>
<dbReference type="InterPro" id="IPR006016">
    <property type="entry name" value="UspA"/>
</dbReference>
<accession>A0A5C6ER99</accession>
<dbReference type="PANTHER" id="PTHR43010">
    <property type="entry name" value="UNIVERSAL STRESS PROTEIN SLR1230"/>
    <property type="match status" value="1"/>
</dbReference>
<dbReference type="Pfam" id="PF00582">
    <property type="entry name" value="Usp"/>
    <property type="match status" value="2"/>
</dbReference>
<feature type="domain" description="UspA" evidence="2">
    <location>
        <begin position="146"/>
        <end position="287"/>
    </location>
</feature>
<organism evidence="3 4">
    <name type="scientific">Rubripirellula tenax</name>
    <dbReference type="NCBI Taxonomy" id="2528015"/>
    <lineage>
        <taxon>Bacteria</taxon>
        <taxon>Pseudomonadati</taxon>
        <taxon>Planctomycetota</taxon>
        <taxon>Planctomycetia</taxon>
        <taxon>Pirellulales</taxon>
        <taxon>Pirellulaceae</taxon>
        <taxon>Rubripirellula</taxon>
    </lineage>
</organism>
<keyword evidence="4" id="KW-1185">Reference proteome</keyword>
<reference evidence="3 4" key="1">
    <citation type="submission" date="2019-02" db="EMBL/GenBank/DDBJ databases">
        <title>Deep-cultivation of Planctomycetes and their phenomic and genomic characterization uncovers novel biology.</title>
        <authorList>
            <person name="Wiegand S."/>
            <person name="Jogler M."/>
            <person name="Boedeker C."/>
            <person name="Pinto D."/>
            <person name="Vollmers J."/>
            <person name="Rivas-Marin E."/>
            <person name="Kohn T."/>
            <person name="Peeters S.H."/>
            <person name="Heuer A."/>
            <person name="Rast P."/>
            <person name="Oberbeckmann S."/>
            <person name="Bunk B."/>
            <person name="Jeske O."/>
            <person name="Meyerdierks A."/>
            <person name="Storesund J.E."/>
            <person name="Kallscheuer N."/>
            <person name="Luecker S."/>
            <person name="Lage O.M."/>
            <person name="Pohl T."/>
            <person name="Merkel B.J."/>
            <person name="Hornburger P."/>
            <person name="Mueller R.-W."/>
            <person name="Bruemmer F."/>
            <person name="Labrenz M."/>
            <person name="Spormann A.M."/>
            <person name="Op Den Camp H."/>
            <person name="Overmann J."/>
            <person name="Amann R."/>
            <person name="Jetten M.S.M."/>
            <person name="Mascher T."/>
            <person name="Medema M.H."/>
            <person name="Devos D.P."/>
            <person name="Kaster A.-K."/>
            <person name="Ovreas L."/>
            <person name="Rohde M."/>
            <person name="Galperin M.Y."/>
            <person name="Jogler C."/>
        </authorList>
    </citation>
    <scope>NUCLEOTIDE SEQUENCE [LARGE SCALE GENOMIC DNA]</scope>
    <source>
        <strain evidence="3 4">Poly51</strain>
    </source>
</reference>
<evidence type="ECO:0000313" key="4">
    <source>
        <dbReference type="Proteomes" id="UP000318288"/>
    </source>
</evidence>
<dbReference type="CDD" id="cd00293">
    <property type="entry name" value="USP-like"/>
    <property type="match status" value="2"/>
</dbReference>
<dbReference type="SUPFAM" id="SSF52402">
    <property type="entry name" value="Adenine nucleotide alpha hydrolases-like"/>
    <property type="match status" value="2"/>
</dbReference>
<dbReference type="InterPro" id="IPR006015">
    <property type="entry name" value="Universal_stress_UspA"/>
</dbReference>